<evidence type="ECO:0000313" key="2">
    <source>
        <dbReference type="Proteomes" id="UP000299102"/>
    </source>
</evidence>
<keyword evidence="2" id="KW-1185">Reference proteome</keyword>
<dbReference type="GO" id="GO:0003676">
    <property type="term" value="F:nucleic acid binding"/>
    <property type="evidence" value="ECO:0007669"/>
    <property type="project" value="InterPro"/>
</dbReference>
<accession>A0A4C1VF31</accession>
<keyword evidence="1" id="KW-0808">Transferase</keyword>
<dbReference type="PANTHER" id="PTHR46060">
    <property type="entry name" value="MARINER MOS1 TRANSPOSASE-LIKE PROTEIN"/>
    <property type="match status" value="1"/>
</dbReference>
<organism evidence="1 2">
    <name type="scientific">Eumeta variegata</name>
    <name type="common">Bagworm moth</name>
    <name type="synonym">Eumeta japonica</name>
    <dbReference type="NCBI Taxonomy" id="151549"/>
    <lineage>
        <taxon>Eukaryota</taxon>
        <taxon>Metazoa</taxon>
        <taxon>Ecdysozoa</taxon>
        <taxon>Arthropoda</taxon>
        <taxon>Hexapoda</taxon>
        <taxon>Insecta</taxon>
        <taxon>Pterygota</taxon>
        <taxon>Neoptera</taxon>
        <taxon>Endopterygota</taxon>
        <taxon>Lepidoptera</taxon>
        <taxon>Glossata</taxon>
        <taxon>Ditrysia</taxon>
        <taxon>Tineoidea</taxon>
        <taxon>Psychidae</taxon>
        <taxon>Oiketicinae</taxon>
        <taxon>Eumeta</taxon>
    </lineage>
</organism>
<dbReference type="Gene3D" id="3.30.420.10">
    <property type="entry name" value="Ribonuclease H-like superfamily/Ribonuclease H"/>
    <property type="match status" value="1"/>
</dbReference>
<reference evidence="1 2" key="1">
    <citation type="journal article" date="2019" name="Commun. Biol.">
        <title>The bagworm genome reveals a unique fibroin gene that provides high tensile strength.</title>
        <authorList>
            <person name="Kono N."/>
            <person name="Nakamura H."/>
            <person name="Ohtoshi R."/>
            <person name="Tomita M."/>
            <person name="Numata K."/>
            <person name="Arakawa K."/>
        </authorList>
    </citation>
    <scope>NUCLEOTIDE SEQUENCE [LARGE SCALE GENOMIC DNA]</scope>
</reference>
<dbReference type="PANTHER" id="PTHR46060:SF3">
    <property type="entry name" value="PROTEIN GVQW3"/>
    <property type="match status" value="1"/>
</dbReference>
<evidence type="ECO:0000313" key="1">
    <source>
        <dbReference type="EMBL" id="GBP36867.1"/>
    </source>
</evidence>
<dbReference type="Proteomes" id="UP000299102">
    <property type="component" value="Unassembled WGS sequence"/>
</dbReference>
<sequence length="122" mass="14537">MCLPEVFEELRKNKQQRRISLHHDNASCHTSAETNRFLEGQKIEFTGNLPYSPDFALNDFYLLPSVKNKVRGQRFSSREEAVDAFKRHVLETPQSQRKKCYKNLFQRMQKCIDYLGEYFEKL</sequence>
<dbReference type="AlphaFoldDB" id="A0A4C1VF31"/>
<gene>
    <name evidence="1" type="primary">SETMAR</name>
    <name evidence="1" type="ORF">EVAR_96114_1</name>
</gene>
<protein>
    <submittedName>
        <fullName evidence="1">Histone-lysine N-methyltransferase SETMAR</fullName>
    </submittedName>
</protein>
<dbReference type="GO" id="GO:0008168">
    <property type="term" value="F:methyltransferase activity"/>
    <property type="evidence" value="ECO:0007669"/>
    <property type="project" value="UniProtKB-KW"/>
</dbReference>
<dbReference type="EMBL" id="BGZK01000324">
    <property type="protein sequence ID" value="GBP36867.1"/>
    <property type="molecule type" value="Genomic_DNA"/>
</dbReference>
<dbReference type="STRING" id="151549.A0A4C1VF31"/>
<comment type="caution">
    <text evidence="1">The sequence shown here is derived from an EMBL/GenBank/DDBJ whole genome shotgun (WGS) entry which is preliminary data.</text>
</comment>
<dbReference type="InterPro" id="IPR036397">
    <property type="entry name" value="RNaseH_sf"/>
</dbReference>
<dbReference type="GO" id="GO:0032259">
    <property type="term" value="P:methylation"/>
    <property type="evidence" value="ECO:0007669"/>
    <property type="project" value="UniProtKB-KW"/>
</dbReference>
<name>A0A4C1VF31_EUMVA</name>
<dbReference type="InterPro" id="IPR052709">
    <property type="entry name" value="Transposase-MT_Hybrid"/>
</dbReference>
<keyword evidence="1" id="KW-0489">Methyltransferase</keyword>
<proteinExistence type="predicted"/>
<dbReference type="OrthoDB" id="10017160at2759"/>